<comment type="subcellular location">
    <subcellularLocation>
        <location evidence="1">Cell membrane</location>
        <topology evidence="1">Multi-pass membrane protein</topology>
    </subcellularLocation>
</comment>
<comment type="caution">
    <text evidence="7">The sequence shown here is derived from an EMBL/GenBank/DDBJ whole genome shotgun (WGS) entry which is preliminary data.</text>
</comment>
<feature type="transmembrane region" description="Helical" evidence="6">
    <location>
        <begin position="134"/>
        <end position="157"/>
    </location>
</feature>
<feature type="transmembrane region" description="Helical" evidence="6">
    <location>
        <begin position="202"/>
        <end position="224"/>
    </location>
</feature>
<evidence type="ECO:0000256" key="3">
    <source>
        <dbReference type="ARBA" id="ARBA00022692"/>
    </source>
</evidence>
<evidence type="ECO:0000313" key="8">
    <source>
        <dbReference type="Proteomes" id="UP001225646"/>
    </source>
</evidence>
<reference evidence="7 8" key="1">
    <citation type="submission" date="2023-07" db="EMBL/GenBank/DDBJ databases">
        <title>Genomic Encyclopedia of Type Strains, Phase IV (KMG-IV): sequencing the most valuable type-strain genomes for metagenomic binning, comparative biology and taxonomic classification.</title>
        <authorList>
            <person name="Goeker M."/>
        </authorList>
    </citation>
    <scope>NUCLEOTIDE SEQUENCE [LARGE SCALE GENOMIC DNA]</scope>
    <source>
        <strain evidence="7 8">DSM 19092</strain>
    </source>
</reference>
<feature type="transmembrane region" description="Helical" evidence="6">
    <location>
        <begin position="169"/>
        <end position="190"/>
    </location>
</feature>
<protein>
    <submittedName>
        <fullName evidence="7">Murein hydrolase (TIGR00659 family)</fullName>
    </submittedName>
</protein>
<dbReference type="Proteomes" id="UP001225646">
    <property type="component" value="Unassembled WGS sequence"/>
</dbReference>
<keyword evidence="2" id="KW-1003">Cell membrane</keyword>
<feature type="transmembrane region" description="Helical" evidence="6">
    <location>
        <begin position="6"/>
        <end position="24"/>
    </location>
</feature>
<dbReference type="EMBL" id="JAUSTR010000001">
    <property type="protein sequence ID" value="MDQ0161013.1"/>
    <property type="molecule type" value="Genomic_DNA"/>
</dbReference>
<gene>
    <name evidence="7" type="ORF">J2S06_000083</name>
</gene>
<dbReference type="GO" id="GO:0016787">
    <property type="term" value="F:hydrolase activity"/>
    <property type="evidence" value="ECO:0007669"/>
    <property type="project" value="UniProtKB-KW"/>
</dbReference>
<keyword evidence="4 6" id="KW-1133">Transmembrane helix</keyword>
<dbReference type="Pfam" id="PF04172">
    <property type="entry name" value="LrgB"/>
    <property type="match status" value="1"/>
</dbReference>
<proteinExistence type="predicted"/>
<dbReference type="RefSeq" id="WP_419150941.1">
    <property type="nucleotide sequence ID" value="NZ_JAUSTR010000001.1"/>
</dbReference>
<dbReference type="PANTHER" id="PTHR30249">
    <property type="entry name" value="PUTATIVE SEROTONIN TRANSPORTER"/>
    <property type="match status" value="1"/>
</dbReference>
<feature type="transmembrane region" description="Helical" evidence="6">
    <location>
        <begin position="91"/>
        <end position="114"/>
    </location>
</feature>
<keyword evidence="8" id="KW-1185">Reference proteome</keyword>
<dbReference type="PANTHER" id="PTHR30249:SF17">
    <property type="entry name" value="HOLIN-LIKE PROTEIN CIDB"/>
    <property type="match status" value="1"/>
</dbReference>
<evidence type="ECO:0000256" key="4">
    <source>
        <dbReference type="ARBA" id="ARBA00022989"/>
    </source>
</evidence>
<sequence length="228" mass="24718">MKIAFALFMVLLTTIIYLWMTKVYQRFHFPILVPIATSTVVIILFLSLFHISYEDYMLGGKWIDELLGPAVVALAYPLYENRKQLKEHFLPIVASVFAGTVIGLLSGIYLSLLLDVDENLLLSLAPKSVTSPVAMDIATIIGGIPALAAVYVMVAGISGAMFGPYILKFFNIHHPIAVGIGFGAASHGIGMAKAYEFGRLQGAISSISMTLSAVFASILSPFVIQLFI</sequence>
<evidence type="ECO:0000256" key="2">
    <source>
        <dbReference type="ARBA" id="ARBA00022475"/>
    </source>
</evidence>
<keyword evidence="7" id="KW-0378">Hydrolase</keyword>
<dbReference type="InterPro" id="IPR007300">
    <property type="entry name" value="CidB/LrgB"/>
</dbReference>
<accession>A0ABT9VJ71</accession>
<evidence type="ECO:0000256" key="5">
    <source>
        <dbReference type="ARBA" id="ARBA00023136"/>
    </source>
</evidence>
<evidence type="ECO:0000313" key="7">
    <source>
        <dbReference type="EMBL" id="MDQ0161013.1"/>
    </source>
</evidence>
<feature type="transmembrane region" description="Helical" evidence="6">
    <location>
        <begin position="31"/>
        <end position="53"/>
    </location>
</feature>
<keyword evidence="5 6" id="KW-0472">Membrane</keyword>
<organism evidence="7 8">
    <name type="scientific">Aeribacillus alveayuensis</name>
    <dbReference type="NCBI Taxonomy" id="279215"/>
    <lineage>
        <taxon>Bacteria</taxon>
        <taxon>Bacillati</taxon>
        <taxon>Bacillota</taxon>
        <taxon>Bacilli</taxon>
        <taxon>Bacillales</taxon>
        <taxon>Bacillaceae</taxon>
        <taxon>Aeribacillus</taxon>
    </lineage>
</organism>
<name>A0ABT9VJ71_9BACI</name>
<evidence type="ECO:0000256" key="1">
    <source>
        <dbReference type="ARBA" id="ARBA00004651"/>
    </source>
</evidence>
<keyword evidence="3 6" id="KW-0812">Transmembrane</keyword>
<evidence type="ECO:0000256" key="6">
    <source>
        <dbReference type="SAM" id="Phobius"/>
    </source>
</evidence>